<dbReference type="EMBL" id="CAUJNA010003450">
    <property type="protein sequence ID" value="CAJ1402355.1"/>
    <property type="molecule type" value="Genomic_DNA"/>
</dbReference>
<evidence type="ECO:0000313" key="5">
    <source>
        <dbReference type="EMBL" id="CAJ1402355.1"/>
    </source>
</evidence>
<feature type="region of interest" description="Disordered" evidence="2">
    <location>
        <begin position="1017"/>
        <end position="1125"/>
    </location>
</feature>
<feature type="chain" id="PRO_5041294905" description="EF-hand domain-containing protein" evidence="3">
    <location>
        <begin position="20"/>
        <end position="1330"/>
    </location>
</feature>
<dbReference type="PROSITE" id="PS50222">
    <property type="entry name" value="EF_HAND_2"/>
    <property type="match status" value="2"/>
</dbReference>
<dbReference type="InterPro" id="IPR052591">
    <property type="entry name" value="CML21-like"/>
</dbReference>
<dbReference type="InterPro" id="IPR011992">
    <property type="entry name" value="EF-hand-dom_pair"/>
</dbReference>
<feature type="region of interest" description="Disordered" evidence="2">
    <location>
        <begin position="1238"/>
        <end position="1295"/>
    </location>
</feature>
<name>A0AA36J9Z2_9DINO</name>
<feature type="compositionally biased region" description="Acidic residues" evidence="2">
    <location>
        <begin position="833"/>
        <end position="859"/>
    </location>
</feature>
<dbReference type="SMART" id="SM00054">
    <property type="entry name" value="EFh"/>
    <property type="match status" value="5"/>
</dbReference>
<feature type="region of interest" description="Disordered" evidence="2">
    <location>
        <begin position="1161"/>
        <end position="1181"/>
    </location>
</feature>
<feature type="domain" description="EF-hand" evidence="4">
    <location>
        <begin position="417"/>
        <end position="452"/>
    </location>
</feature>
<evidence type="ECO:0000313" key="6">
    <source>
        <dbReference type="Proteomes" id="UP001178507"/>
    </source>
</evidence>
<keyword evidence="3" id="KW-0732">Signal</keyword>
<evidence type="ECO:0000259" key="4">
    <source>
        <dbReference type="PROSITE" id="PS50222"/>
    </source>
</evidence>
<dbReference type="InterPro" id="IPR002048">
    <property type="entry name" value="EF_hand_dom"/>
</dbReference>
<gene>
    <name evidence="5" type="ORF">EVOR1521_LOCUS25268</name>
</gene>
<feature type="compositionally biased region" description="Pro residues" evidence="2">
    <location>
        <begin position="1321"/>
        <end position="1330"/>
    </location>
</feature>
<dbReference type="GO" id="GO:0005509">
    <property type="term" value="F:calcium ion binding"/>
    <property type="evidence" value="ECO:0007669"/>
    <property type="project" value="InterPro"/>
</dbReference>
<dbReference type="InterPro" id="IPR018247">
    <property type="entry name" value="EF_Hand_1_Ca_BS"/>
</dbReference>
<accession>A0AA36J9Z2</accession>
<protein>
    <recommendedName>
        <fullName evidence="4">EF-hand domain-containing protein</fullName>
    </recommendedName>
</protein>
<evidence type="ECO:0000256" key="3">
    <source>
        <dbReference type="SAM" id="SignalP"/>
    </source>
</evidence>
<comment type="caution">
    <text evidence="5">The sequence shown here is derived from an EMBL/GenBank/DDBJ whole genome shotgun (WGS) entry which is preliminary data.</text>
</comment>
<dbReference type="SUPFAM" id="SSF47473">
    <property type="entry name" value="EF-hand"/>
    <property type="match status" value="3"/>
</dbReference>
<feature type="signal peptide" evidence="3">
    <location>
        <begin position="1"/>
        <end position="19"/>
    </location>
</feature>
<feature type="compositionally biased region" description="Basic and acidic residues" evidence="2">
    <location>
        <begin position="763"/>
        <end position="777"/>
    </location>
</feature>
<reference evidence="5" key="1">
    <citation type="submission" date="2023-08" db="EMBL/GenBank/DDBJ databases">
        <authorList>
            <person name="Chen Y."/>
            <person name="Shah S."/>
            <person name="Dougan E. K."/>
            <person name="Thang M."/>
            <person name="Chan C."/>
        </authorList>
    </citation>
    <scope>NUCLEOTIDE SEQUENCE</scope>
</reference>
<keyword evidence="1" id="KW-0106">Calcium</keyword>
<evidence type="ECO:0000256" key="1">
    <source>
        <dbReference type="ARBA" id="ARBA00022837"/>
    </source>
</evidence>
<dbReference type="Gene3D" id="1.10.238.10">
    <property type="entry name" value="EF-hand"/>
    <property type="match status" value="3"/>
</dbReference>
<organism evidence="5 6">
    <name type="scientific">Effrenium voratum</name>
    <dbReference type="NCBI Taxonomy" id="2562239"/>
    <lineage>
        <taxon>Eukaryota</taxon>
        <taxon>Sar</taxon>
        <taxon>Alveolata</taxon>
        <taxon>Dinophyceae</taxon>
        <taxon>Suessiales</taxon>
        <taxon>Symbiodiniaceae</taxon>
        <taxon>Effrenium</taxon>
    </lineage>
</organism>
<evidence type="ECO:0000256" key="2">
    <source>
        <dbReference type="SAM" id="MobiDB-lite"/>
    </source>
</evidence>
<dbReference type="PANTHER" id="PTHR23064">
    <property type="entry name" value="TROPONIN"/>
    <property type="match status" value="1"/>
</dbReference>
<feature type="region of interest" description="Disordered" evidence="2">
    <location>
        <begin position="1310"/>
        <end position="1330"/>
    </location>
</feature>
<feature type="region of interest" description="Disordered" evidence="2">
    <location>
        <begin position="827"/>
        <end position="871"/>
    </location>
</feature>
<feature type="compositionally biased region" description="Basic and acidic residues" evidence="2">
    <location>
        <begin position="1247"/>
        <end position="1268"/>
    </location>
</feature>
<feature type="region of interest" description="Disordered" evidence="2">
    <location>
        <begin position="756"/>
        <end position="777"/>
    </location>
</feature>
<proteinExistence type="predicted"/>
<dbReference type="Proteomes" id="UP001178507">
    <property type="component" value="Unassembled WGS sequence"/>
</dbReference>
<feature type="compositionally biased region" description="Basic and acidic residues" evidence="2">
    <location>
        <begin position="1062"/>
        <end position="1114"/>
    </location>
</feature>
<sequence>MRLKVCIFFTATAWGLSLADFRALLQDGYANSTDAVFLSSLMDASSNGAVDLQEFQAWSWQHLALSPSLLEPVFSDLDFCQAGELQPSHLDMLIQTPSVVLLRALLASRFQQHEYATLAAADLDDDGALSAEEFRLFLEDLSIGAQDAAALFALLDSDGSGTMMHSELAAASAGEPGLLEFRRLATWTFASPEESFLLADADGNGWISEPELHRLGCQWLALKGNVTTRIFQAMDLASFGQVSFEDSGLALGVVQVRGFRTLLHSVFTAPMEAFLTYDDGDQLLQHEEFEKMAAALAIGSNNSAQLFALLASRGVPVVHMDIFLMASNGLAQLRTIVRESYVDLRSALLDIDTEPPWNEVSLEEFRAWCERLQLPAELVPDLFMELDTRKEGKLLPSHFQMLLAAQLDARAFGQLVASALSLGLAFEKADADGDGFASLEELIQLAWPLGIRSADVAKFFTDLDIDKVGYLSRVQFEVMSEPFRAVTLSNSEAEQDPIHMYEIRLYEDDSCLSAISCEVPISSGHFRSNQDSDFSAGYSFDGNASTRWTSQCGPCRPEAAWIGCKFAEVVEVRCLQLVQTGVQDLGASVALHLQIWNGKSWDQLADIAKPAEWELSNGAFTFKPLGSATSTSRLAAAEEEGFEELFGVSLPVLASICAGVGICGLLCLCVLCPIFMRPACLDYLRVNAPERVDARRAKKMDNVQKVKQEVKELEEKVQAGAVTLDEWGMPHKVKHDEQKALERQLDKKRRQQAKYEVAASAGDAKDAQSERMTEKQQAELERYKRMKEAYEPKTIAVDGVALRAPESVLLELGFEPEMIEAFAMPGFSSVDANPDEPEEDENAEEEEEEDDEDEDEEEVPTMTPSKYDDGRVTIPAMLDEAPAIFKDGTRLMRRGAMAGVEEGKPMDPEELKRAMRKAAGLKGAEIVEDDVEKWISQRAERGAKVLDWEAVEVDKDALQKERNKEAIISNINKTRLRALAEGDRKELAAELDAGADSGEEDLEQRLARAAAQTENLTMTVFQKEREDAGRGSGQGRSKWKEEMGSLARGKSSKSEISLARGKTKEEAALVKGKSKEFASGKSKELASGKSKEDMGAMKPEAKEDLRRGKSKEVHSAVPVKNKSKEDVHAAAMAAAEAAEVAAEEAEAEAEAAAAALKKLEQGEVGPAQEDQAPQPYGGEVFAGMPVIPRGLGTPRRDMLAGEVYRSSLDAPLADMGDGLQWGRFLQAKPHFRTAEEIAAANAPKPKAKAEPKPPEIDPERSDRVDRGIMRILRIFRRRTTGSTSPSPSDAPPRRFARLRNLRSLRLGALRPKLRLPWRKPQAPPATDPSP</sequence>
<feature type="domain" description="EF-hand" evidence="4">
    <location>
        <begin position="119"/>
        <end position="144"/>
    </location>
</feature>
<keyword evidence="6" id="KW-1185">Reference proteome</keyword>
<dbReference type="PROSITE" id="PS00018">
    <property type="entry name" value="EF_HAND_1"/>
    <property type="match status" value="2"/>
</dbReference>
<dbReference type="Pfam" id="PF13202">
    <property type="entry name" value="EF-hand_5"/>
    <property type="match status" value="2"/>
</dbReference>